<evidence type="ECO:0000256" key="4">
    <source>
        <dbReference type="SAM" id="MobiDB-lite"/>
    </source>
</evidence>
<comment type="caution">
    <text evidence="5">The sequence shown here is derived from an EMBL/GenBank/DDBJ whole genome shotgun (WGS) entry which is preliminary data.</text>
</comment>
<evidence type="ECO:0000256" key="3">
    <source>
        <dbReference type="ARBA" id="ARBA00023157"/>
    </source>
</evidence>
<comment type="subcellular location">
    <subcellularLocation>
        <location evidence="1">Mitochondrion</location>
    </subcellularLocation>
</comment>
<name>A0A5J9T5D6_9POAL</name>
<keyword evidence="2" id="KW-0496">Mitochondrion</keyword>
<dbReference type="EMBL" id="RWGY01000051">
    <property type="protein sequence ID" value="TVU05701.1"/>
    <property type="molecule type" value="Genomic_DNA"/>
</dbReference>
<sequence length="154" mass="17154">MMSATAADDADDHHRHSDGSVMPDVLSKGREACYKVELPQPRASLNPLSFSSSSSSSSATDGIRAPPFCQARDAFYACVEKHADKKPTEIATMGLLFPSDCKKSRANFVSNCRPSWVKHFDRQYCAKKRVQRLLDGDEDRRGPISLPQPYTFKQ</sequence>
<feature type="non-terminal residue" evidence="5">
    <location>
        <position position="1"/>
    </location>
</feature>
<dbReference type="AlphaFoldDB" id="A0A5J9T5D6"/>
<dbReference type="OrthoDB" id="16284at2759"/>
<dbReference type="PANTHER" id="PTHR47445:SF1">
    <property type="entry name" value="OS08G0441400 PROTEIN"/>
    <property type="match status" value="1"/>
</dbReference>
<organism evidence="5 6">
    <name type="scientific">Eragrostis curvula</name>
    <name type="common">weeping love grass</name>
    <dbReference type="NCBI Taxonomy" id="38414"/>
    <lineage>
        <taxon>Eukaryota</taxon>
        <taxon>Viridiplantae</taxon>
        <taxon>Streptophyta</taxon>
        <taxon>Embryophyta</taxon>
        <taxon>Tracheophyta</taxon>
        <taxon>Spermatophyta</taxon>
        <taxon>Magnoliopsida</taxon>
        <taxon>Liliopsida</taxon>
        <taxon>Poales</taxon>
        <taxon>Poaceae</taxon>
        <taxon>PACMAD clade</taxon>
        <taxon>Chloridoideae</taxon>
        <taxon>Eragrostideae</taxon>
        <taxon>Eragrostidinae</taxon>
        <taxon>Eragrostis</taxon>
    </lineage>
</organism>
<evidence type="ECO:0000256" key="1">
    <source>
        <dbReference type="ARBA" id="ARBA00004173"/>
    </source>
</evidence>
<dbReference type="GO" id="GO:0005739">
    <property type="term" value="C:mitochondrion"/>
    <property type="evidence" value="ECO:0007669"/>
    <property type="project" value="UniProtKB-SubCell"/>
</dbReference>
<dbReference type="InterPro" id="IPR036549">
    <property type="entry name" value="CX6/COA6-like_sf"/>
</dbReference>
<dbReference type="Pfam" id="PF02297">
    <property type="entry name" value="COX6B"/>
    <property type="match status" value="1"/>
</dbReference>
<dbReference type="PANTHER" id="PTHR47445">
    <property type="entry name" value="OS08G0441400 PROTEIN"/>
    <property type="match status" value="1"/>
</dbReference>
<evidence type="ECO:0008006" key="7">
    <source>
        <dbReference type="Google" id="ProtNLM"/>
    </source>
</evidence>
<proteinExistence type="predicted"/>
<evidence type="ECO:0000256" key="2">
    <source>
        <dbReference type="ARBA" id="ARBA00023128"/>
    </source>
</evidence>
<feature type="region of interest" description="Disordered" evidence="4">
    <location>
        <begin position="1"/>
        <end position="24"/>
    </location>
</feature>
<evidence type="ECO:0000313" key="5">
    <source>
        <dbReference type="EMBL" id="TVU05701.1"/>
    </source>
</evidence>
<accession>A0A5J9T5D6</accession>
<gene>
    <name evidence="5" type="ORF">EJB05_48878</name>
</gene>
<keyword evidence="3" id="KW-1015">Disulfide bond</keyword>
<keyword evidence="6" id="KW-1185">Reference proteome</keyword>
<dbReference type="InterPro" id="IPR048282">
    <property type="entry name" value="COA6_pln"/>
</dbReference>
<dbReference type="InterPro" id="IPR048280">
    <property type="entry name" value="COX6B-like"/>
</dbReference>
<evidence type="ECO:0000313" key="6">
    <source>
        <dbReference type="Proteomes" id="UP000324897"/>
    </source>
</evidence>
<dbReference type="Gramene" id="TVU05701">
    <property type="protein sequence ID" value="TVU05701"/>
    <property type="gene ID" value="EJB05_48878"/>
</dbReference>
<protein>
    <recommendedName>
        <fullName evidence="7">Cytochrome c oxidase assembly factor 6</fullName>
    </recommendedName>
</protein>
<dbReference type="Proteomes" id="UP000324897">
    <property type="component" value="Unassembled WGS sequence"/>
</dbReference>
<reference evidence="5 6" key="1">
    <citation type="journal article" date="2019" name="Sci. Rep.">
        <title>A high-quality genome of Eragrostis curvula grass provides insights into Poaceae evolution and supports new strategies to enhance forage quality.</title>
        <authorList>
            <person name="Carballo J."/>
            <person name="Santos B.A.C.M."/>
            <person name="Zappacosta D."/>
            <person name="Garbus I."/>
            <person name="Selva J.P."/>
            <person name="Gallo C.A."/>
            <person name="Diaz A."/>
            <person name="Albertini E."/>
            <person name="Caccamo M."/>
            <person name="Echenique V."/>
        </authorList>
    </citation>
    <scope>NUCLEOTIDE SEQUENCE [LARGE SCALE GENOMIC DNA]</scope>
    <source>
        <strain evidence="6">cv. Victoria</strain>
        <tissue evidence="5">Leaf</tissue>
    </source>
</reference>
<dbReference type="Gene3D" id="1.10.10.140">
    <property type="entry name" value="Cytochrome c oxidase, subunit VIb"/>
    <property type="match status" value="1"/>
</dbReference>